<name>A0A1A9ZHS8_GLOPL</name>
<protein>
    <recommendedName>
        <fullName evidence="3">HMG box domain-containing protein</fullName>
    </recommendedName>
</protein>
<dbReference type="Proteomes" id="UP000092445">
    <property type="component" value="Unassembled WGS sequence"/>
</dbReference>
<dbReference type="InterPro" id="IPR036910">
    <property type="entry name" value="HMG_box_dom_sf"/>
</dbReference>
<keyword evidence="2" id="KW-1185">Reference proteome</keyword>
<sequence length="209" mass="23860">MQTNMGAQVQLTYSVTNRNYIIQLKFGMVYNGNVPHDSILEFKPQGRVFASLLEGMNKINPQQVNADWSATIREEVTLLNGQSLIIYRQNADKYENTSSANLRCHERAVGDLSRMVGYEWKNLPAGVKQNWEDRASRLNEESAARREHDEILNCSSQQIQYEPQVLGPPPEPMFATVPPRPQRVLLGLEEFTLWLISSIFPHCKARLLS</sequence>
<proteinExistence type="predicted"/>
<dbReference type="GO" id="GO:0005634">
    <property type="term" value="C:nucleus"/>
    <property type="evidence" value="ECO:0007669"/>
    <property type="project" value="UniProtKB-ARBA"/>
</dbReference>
<accession>A0A1A9ZHS8</accession>
<reference evidence="1" key="2">
    <citation type="submission" date="2020-05" db="UniProtKB">
        <authorList>
            <consortium name="EnsemblMetazoa"/>
        </authorList>
    </citation>
    <scope>IDENTIFICATION</scope>
    <source>
        <strain evidence="1">IAEA</strain>
    </source>
</reference>
<dbReference type="VEuPathDB" id="VectorBase:GPAI014993"/>
<dbReference type="SUPFAM" id="SSF47095">
    <property type="entry name" value="HMG-box"/>
    <property type="match status" value="1"/>
</dbReference>
<dbReference type="Gene3D" id="1.10.30.10">
    <property type="entry name" value="High mobility group box domain"/>
    <property type="match status" value="1"/>
</dbReference>
<reference evidence="2" key="1">
    <citation type="submission" date="2014-03" db="EMBL/GenBank/DDBJ databases">
        <authorList>
            <person name="Aksoy S."/>
            <person name="Warren W."/>
            <person name="Wilson R.K."/>
        </authorList>
    </citation>
    <scope>NUCLEOTIDE SEQUENCE [LARGE SCALE GENOMIC DNA]</scope>
    <source>
        <strain evidence="2">IAEA</strain>
    </source>
</reference>
<evidence type="ECO:0000313" key="2">
    <source>
        <dbReference type="Proteomes" id="UP000092445"/>
    </source>
</evidence>
<organism evidence="1 2">
    <name type="scientific">Glossina pallidipes</name>
    <name type="common">Tsetse fly</name>
    <dbReference type="NCBI Taxonomy" id="7398"/>
    <lineage>
        <taxon>Eukaryota</taxon>
        <taxon>Metazoa</taxon>
        <taxon>Ecdysozoa</taxon>
        <taxon>Arthropoda</taxon>
        <taxon>Hexapoda</taxon>
        <taxon>Insecta</taxon>
        <taxon>Pterygota</taxon>
        <taxon>Neoptera</taxon>
        <taxon>Endopterygota</taxon>
        <taxon>Diptera</taxon>
        <taxon>Brachycera</taxon>
        <taxon>Muscomorpha</taxon>
        <taxon>Hippoboscoidea</taxon>
        <taxon>Glossinidae</taxon>
        <taxon>Glossina</taxon>
    </lineage>
</organism>
<dbReference type="AlphaFoldDB" id="A0A1A9ZHS8"/>
<dbReference type="EnsemblMetazoa" id="GPAI014993-RA">
    <property type="protein sequence ID" value="GPAI014993-PA"/>
    <property type="gene ID" value="GPAI014993"/>
</dbReference>
<evidence type="ECO:0008006" key="3">
    <source>
        <dbReference type="Google" id="ProtNLM"/>
    </source>
</evidence>
<evidence type="ECO:0000313" key="1">
    <source>
        <dbReference type="EnsemblMetazoa" id="GPAI014993-PA"/>
    </source>
</evidence>
<dbReference type="STRING" id="7398.A0A1A9ZHS8"/>